<keyword evidence="3" id="KW-1185">Reference proteome</keyword>
<dbReference type="RefSeq" id="WP_061917236.1">
    <property type="nucleotide sequence ID" value="NZ_JBEYBH010000005.1"/>
</dbReference>
<dbReference type="OrthoDB" id="6161020at2"/>
<comment type="caution">
    <text evidence="2">The sequence shown here is derived from an EMBL/GenBank/DDBJ whole genome shotgun (WGS) entry which is preliminary data.</text>
</comment>
<organism evidence="2 3">
    <name type="scientific">Streptomyces bungoensis</name>
    <dbReference type="NCBI Taxonomy" id="285568"/>
    <lineage>
        <taxon>Bacteria</taxon>
        <taxon>Bacillati</taxon>
        <taxon>Actinomycetota</taxon>
        <taxon>Actinomycetes</taxon>
        <taxon>Kitasatosporales</taxon>
        <taxon>Streptomycetaceae</taxon>
        <taxon>Streptomyces</taxon>
    </lineage>
</organism>
<name>A0A101TAT2_9ACTN</name>
<evidence type="ECO:0000313" key="2">
    <source>
        <dbReference type="EMBL" id="KUN88872.1"/>
    </source>
</evidence>
<dbReference type="EMBL" id="LMWX01000008">
    <property type="protein sequence ID" value="KUN88872.1"/>
    <property type="molecule type" value="Genomic_DNA"/>
</dbReference>
<evidence type="ECO:0000313" key="3">
    <source>
        <dbReference type="Proteomes" id="UP000053024"/>
    </source>
</evidence>
<dbReference type="InterPro" id="IPR021527">
    <property type="entry name" value="DUF2795"/>
</dbReference>
<feature type="compositionally biased region" description="Basic and acidic residues" evidence="1">
    <location>
        <begin position="21"/>
        <end position="43"/>
    </location>
</feature>
<dbReference type="AlphaFoldDB" id="A0A101TAT2"/>
<evidence type="ECO:0008006" key="4">
    <source>
        <dbReference type="Google" id="ProtNLM"/>
    </source>
</evidence>
<protein>
    <recommendedName>
        <fullName evidence="4">DUF2795 domain-containing protein</fullName>
    </recommendedName>
</protein>
<evidence type="ECO:0000256" key="1">
    <source>
        <dbReference type="SAM" id="MobiDB-lite"/>
    </source>
</evidence>
<sequence>MAAVSPTDLQKALSGAEYPADSDRLRKVAEDNHAPKEITDRLAHLGKKKFRSPAEVSKEVFRNA</sequence>
<feature type="region of interest" description="Disordered" evidence="1">
    <location>
        <begin position="1"/>
        <end position="64"/>
    </location>
</feature>
<proteinExistence type="predicted"/>
<dbReference type="Pfam" id="PF11387">
    <property type="entry name" value="DUF2795"/>
    <property type="match status" value="1"/>
</dbReference>
<dbReference type="Proteomes" id="UP000053024">
    <property type="component" value="Unassembled WGS sequence"/>
</dbReference>
<accession>A0A101TAT2</accession>
<gene>
    <name evidence="2" type="ORF">AQJ66_05200</name>
</gene>
<reference evidence="2 3" key="1">
    <citation type="submission" date="2015-10" db="EMBL/GenBank/DDBJ databases">
        <title>Draft genome sequence of Streptomyces bungoensis DSM 41781, type strain for the species Streptomyces bungoensis.</title>
        <authorList>
            <person name="Ruckert C."/>
            <person name="Winkler A."/>
            <person name="Kalinowski J."/>
            <person name="Kampfer P."/>
            <person name="Glaeser S."/>
        </authorList>
    </citation>
    <scope>NUCLEOTIDE SEQUENCE [LARGE SCALE GENOMIC DNA]</scope>
    <source>
        <strain evidence="2 3">DSM 41781</strain>
    </source>
</reference>